<evidence type="ECO:0000256" key="3">
    <source>
        <dbReference type="ARBA" id="ARBA00023014"/>
    </source>
</evidence>
<name>A0A0S8GHY6_UNCW3</name>
<accession>A0A0S8GHY6</accession>
<dbReference type="GO" id="GO:0016491">
    <property type="term" value="F:oxidoreductase activity"/>
    <property type="evidence" value="ECO:0007669"/>
    <property type="project" value="InterPro"/>
</dbReference>
<dbReference type="InterPro" id="IPR017896">
    <property type="entry name" value="4Fe4S_Fe-S-bd"/>
</dbReference>
<dbReference type="SUPFAM" id="SSF51971">
    <property type="entry name" value="Nucleotide-binding domain"/>
    <property type="match status" value="2"/>
</dbReference>
<feature type="domain" description="4Fe-4S ferredoxin-type" evidence="4">
    <location>
        <begin position="79"/>
        <end position="108"/>
    </location>
</feature>
<protein>
    <recommendedName>
        <fullName evidence="4">4Fe-4S ferredoxin-type domain-containing protein</fullName>
    </recommendedName>
</protein>
<dbReference type="InterPro" id="IPR009051">
    <property type="entry name" value="Helical_ferredxn"/>
</dbReference>
<evidence type="ECO:0000259" key="4">
    <source>
        <dbReference type="PROSITE" id="PS51379"/>
    </source>
</evidence>
<dbReference type="Gene3D" id="3.50.50.60">
    <property type="entry name" value="FAD/NAD(P)-binding domain"/>
    <property type="match status" value="2"/>
</dbReference>
<dbReference type="Pfam" id="PF12838">
    <property type="entry name" value="Fer4_7"/>
    <property type="match status" value="1"/>
</dbReference>
<feature type="domain" description="4Fe-4S ferredoxin-type" evidence="4">
    <location>
        <begin position="37"/>
        <end position="67"/>
    </location>
</feature>
<dbReference type="SUPFAM" id="SSF54862">
    <property type="entry name" value="4Fe-4S ferredoxins"/>
    <property type="match status" value="1"/>
</dbReference>
<dbReference type="PROSITE" id="PS51379">
    <property type="entry name" value="4FE4S_FER_2"/>
    <property type="match status" value="3"/>
</dbReference>
<dbReference type="PROSITE" id="PS00198">
    <property type="entry name" value="4FE4S_FER_1"/>
    <property type="match status" value="3"/>
</dbReference>
<dbReference type="InterPro" id="IPR036188">
    <property type="entry name" value="FAD/NAD-bd_sf"/>
</dbReference>
<dbReference type="PRINTS" id="PR00469">
    <property type="entry name" value="PNDRDTASEII"/>
</dbReference>
<dbReference type="GO" id="GO:0051536">
    <property type="term" value="F:iron-sulfur cluster binding"/>
    <property type="evidence" value="ECO:0007669"/>
    <property type="project" value="UniProtKB-KW"/>
</dbReference>
<proteinExistence type="predicted"/>
<dbReference type="GO" id="GO:0046872">
    <property type="term" value="F:metal ion binding"/>
    <property type="evidence" value="ECO:0007669"/>
    <property type="project" value="UniProtKB-KW"/>
</dbReference>
<evidence type="ECO:0000313" key="6">
    <source>
        <dbReference type="Proteomes" id="UP000051096"/>
    </source>
</evidence>
<dbReference type="Pfam" id="PF07992">
    <property type="entry name" value="Pyr_redox_2"/>
    <property type="match status" value="1"/>
</dbReference>
<dbReference type="Gene3D" id="3.30.70.20">
    <property type="match status" value="1"/>
</dbReference>
<gene>
    <name evidence="5" type="ORF">AMJ87_04165</name>
</gene>
<dbReference type="PANTHER" id="PTHR42783:SF3">
    <property type="entry name" value="GLUTAMATE SYNTHASE [NADPH] SMALL CHAIN-RELATED"/>
    <property type="match status" value="1"/>
</dbReference>
<organism evidence="5 6">
    <name type="scientific">candidate division WOR_3 bacterium SM23_60</name>
    <dbReference type="NCBI Taxonomy" id="1703780"/>
    <lineage>
        <taxon>Bacteria</taxon>
        <taxon>Bacteria division WOR-3</taxon>
    </lineage>
</organism>
<evidence type="ECO:0000256" key="1">
    <source>
        <dbReference type="ARBA" id="ARBA00022723"/>
    </source>
</evidence>
<dbReference type="Proteomes" id="UP000051096">
    <property type="component" value="Unassembled WGS sequence"/>
</dbReference>
<dbReference type="AlphaFoldDB" id="A0A0S8GHY6"/>
<dbReference type="PANTHER" id="PTHR42783">
    <property type="entry name" value="GLUTAMATE SYNTHASE [NADPH] SMALL CHAIN"/>
    <property type="match status" value="1"/>
</dbReference>
<dbReference type="InterPro" id="IPR023753">
    <property type="entry name" value="FAD/NAD-binding_dom"/>
</dbReference>
<evidence type="ECO:0000256" key="2">
    <source>
        <dbReference type="ARBA" id="ARBA00023004"/>
    </source>
</evidence>
<feature type="domain" description="4Fe-4S ferredoxin-type" evidence="4">
    <location>
        <begin position="194"/>
        <end position="225"/>
    </location>
</feature>
<dbReference type="SUPFAM" id="SSF46548">
    <property type="entry name" value="alpha-helical ferredoxin"/>
    <property type="match status" value="1"/>
</dbReference>
<dbReference type="Gene3D" id="1.10.1060.10">
    <property type="entry name" value="Alpha-helical ferredoxin"/>
    <property type="match status" value="1"/>
</dbReference>
<evidence type="ECO:0000313" key="5">
    <source>
        <dbReference type="EMBL" id="KPK72631.1"/>
    </source>
</evidence>
<dbReference type="InterPro" id="IPR017900">
    <property type="entry name" value="4Fe4S_Fe_S_CS"/>
</dbReference>
<keyword evidence="2" id="KW-0408">Iron</keyword>
<reference evidence="5 6" key="1">
    <citation type="journal article" date="2015" name="Microbiome">
        <title>Genomic resolution of linkages in carbon, nitrogen, and sulfur cycling among widespread estuary sediment bacteria.</title>
        <authorList>
            <person name="Baker B.J."/>
            <person name="Lazar C.S."/>
            <person name="Teske A.P."/>
            <person name="Dick G.J."/>
        </authorList>
    </citation>
    <scope>NUCLEOTIDE SEQUENCE [LARGE SCALE GENOMIC DNA]</scope>
    <source>
        <strain evidence="5">SM23_60</strain>
    </source>
</reference>
<comment type="caution">
    <text evidence="5">The sequence shown here is derived from an EMBL/GenBank/DDBJ whole genome shotgun (WGS) entry which is preliminary data.</text>
</comment>
<dbReference type="PRINTS" id="PR00368">
    <property type="entry name" value="FADPNR"/>
</dbReference>
<keyword evidence="3" id="KW-0411">Iron-sulfur</keyword>
<dbReference type="InterPro" id="IPR028261">
    <property type="entry name" value="DPD_II"/>
</dbReference>
<dbReference type="EMBL" id="LJUO01000026">
    <property type="protein sequence ID" value="KPK72631.1"/>
    <property type="molecule type" value="Genomic_DNA"/>
</dbReference>
<dbReference type="Pfam" id="PF14691">
    <property type="entry name" value="Fer4_20"/>
    <property type="match status" value="1"/>
</dbReference>
<keyword evidence="1" id="KW-0479">Metal-binding</keyword>
<sequence length="616" mass="69022">MGKPNILSPFKAIRYLFKKPKTLRYPFEPKEPAQRYRGLHLNDWEKCTGCGNCLDICPNEAITMIEIPEITPKPGEKNERPQIDYGRCCFCGLCVDVCPPGCLRLSKDYFHIHFDTASFTVLPKDEKSDSEHFLPAEKYSIFKASLTHRKKDYDGFSSDLKFALFEPQRVPMPILSPEERRQSFAEMVLGYSEEQARAEAARCLECKLCEQACPAHLKIYEYVQAIAQGDYEESLRKVFEDNPIPAICGKICMKHCEAACSIGIRGEPLAIRWLKRFVTDEVVSYRDVLKPEIPPDTGKKVAVIGAGASGLTVAYFLRLKGHQITVYDALSGGGGMLRTGPPQYRLPLDTIDKDVDYIKSLGVDFIFNTRVGKDIQFNEIYKRADAVYIGTGMCKGRYIKLENEEMAPQAIDFLAKVKSGKNVKVGKRIIIIGGGNVAMDVARTCVRLQQLQHPRVKTSVNIVCLESWDIIPATEEEYTEAKEEGVLFNVSWGPKKILLKNKKITGLECRAVKSVFDEAGRFAPTFYEEKTKTIDGDMIIEAVGQMFDFSYLPQRLRDKLNIERGKVQVDENGQTSIPRVFAGGDIVNSNLDAVTGIADGKKAAEGIDKLLSGKIK</sequence>